<dbReference type="InterPro" id="IPR044696">
    <property type="entry name" value="WIP1/2/3"/>
</dbReference>
<keyword evidence="3" id="KW-0472">Membrane</keyword>
<reference evidence="4 5" key="1">
    <citation type="journal article" date="2015" name="Proc. Natl. Acad. Sci. U.S.A.">
        <title>The resurrection genome of Boea hygrometrica: A blueprint for survival of dehydration.</title>
        <authorList>
            <person name="Xiao L."/>
            <person name="Yang G."/>
            <person name="Zhang L."/>
            <person name="Yang X."/>
            <person name="Zhao S."/>
            <person name="Ji Z."/>
            <person name="Zhou Q."/>
            <person name="Hu M."/>
            <person name="Wang Y."/>
            <person name="Chen M."/>
            <person name="Xu Y."/>
            <person name="Jin H."/>
            <person name="Xiao X."/>
            <person name="Hu G."/>
            <person name="Bao F."/>
            <person name="Hu Y."/>
            <person name="Wan P."/>
            <person name="Li L."/>
            <person name="Deng X."/>
            <person name="Kuang T."/>
            <person name="Xiang C."/>
            <person name="Zhu J.K."/>
            <person name="Oliver M.J."/>
            <person name="He Y."/>
        </authorList>
    </citation>
    <scope>NUCLEOTIDE SEQUENCE [LARGE SCALE GENOMIC DNA]</scope>
    <source>
        <strain evidence="5">cv. XS01</strain>
    </source>
</reference>
<evidence type="ECO:0000256" key="1">
    <source>
        <dbReference type="SAM" id="Coils"/>
    </source>
</evidence>
<dbReference type="AlphaFoldDB" id="A0A2Z7ASG7"/>
<dbReference type="EMBL" id="KV014444">
    <property type="protein sequence ID" value="KZV22142.1"/>
    <property type="molecule type" value="Genomic_DNA"/>
</dbReference>
<proteinExistence type="predicted"/>
<dbReference type="PANTHER" id="PTHR34562">
    <property type="entry name" value="WPP DOMAIN-INTERACTING PROTEIN 2"/>
    <property type="match status" value="1"/>
</dbReference>
<keyword evidence="3" id="KW-1133">Transmembrane helix</keyword>
<evidence type="ECO:0000313" key="4">
    <source>
        <dbReference type="EMBL" id="KZV22142.1"/>
    </source>
</evidence>
<evidence type="ECO:0000313" key="5">
    <source>
        <dbReference type="Proteomes" id="UP000250235"/>
    </source>
</evidence>
<evidence type="ECO:0000256" key="2">
    <source>
        <dbReference type="SAM" id="MobiDB-lite"/>
    </source>
</evidence>
<organism evidence="4 5">
    <name type="scientific">Dorcoceras hygrometricum</name>
    <dbReference type="NCBI Taxonomy" id="472368"/>
    <lineage>
        <taxon>Eukaryota</taxon>
        <taxon>Viridiplantae</taxon>
        <taxon>Streptophyta</taxon>
        <taxon>Embryophyta</taxon>
        <taxon>Tracheophyta</taxon>
        <taxon>Spermatophyta</taxon>
        <taxon>Magnoliopsida</taxon>
        <taxon>eudicotyledons</taxon>
        <taxon>Gunneridae</taxon>
        <taxon>Pentapetalae</taxon>
        <taxon>asterids</taxon>
        <taxon>lamiids</taxon>
        <taxon>Lamiales</taxon>
        <taxon>Gesneriaceae</taxon>
        <taxon>Didymocarpoideae</taxon>
        <taxon>Trichosporeae</taxon>
        <taxon>Loxocarpinae</taxon>
        <taxon>Dorcoceras</taxon>
    </lineage>
</organism>
<feature type="coiled-coil region" evidence="1">
    <location>
        <begin position="111"/>
        <end position="138"/>
    </location>
</feature>
<sequence>MEWIKEMEKDQEGSEKGWGRSVHIGNAVAQDMSDSGRIQGTYSTSNGIRSERSTDYDGDNGSEVQGILQKVNNGLQYGEAGYKDYSPEHMSDESSMEIKGGNQNNGSSTDLDHLAESIANLESAKEALENEVLKFREIWPDCLVNDPVADLPAEFADDYQNPRETSPEPSQSDDTAHWFPLPHNQRCWRQRVEVWKQKMNQIAILEEQKSLASKQTQILNKLGDTERKAVMLNKEAEQLEKFCEDVVSADETLKLQNRVYKYTTCFFMQLVSLAFVLGIFMFQLAPKYVDNIPT</sequence>
<accession>A0A2Z7ASG7</accession>
<dbReference type="OrthoDB" id="680851at2759"/>
<feature type="transmembrane region" description="Helical" evidence="3">
    <location>
        <begin position="264"/>
        <end position="285"/>
    </location>
</feature>
<feature type="region of interest" description="Disordered" evidence="2">
    <location>
        <begin position="26"/>
        <end position="63"/>
    </location>
</feature>
<feature type="compositionally biased region" description="Polar residues" evidence="2">
    <location>
        <begin position="32"/>
        <end position="48"/>
    </location>
</feature>
<keyword evidence="1" id="KW-0175">Coiled coil</keyword>
<keyword evidence="3" id="KW-0812">Transmembrane</keyword>
<name>A0A2Z7ASG7_9LAMI</name>
<gene>
    <name evidence="4" type="ORF">F511_37157</name>
</gene>
<dbReference type="Proteomes" id="UP000250235">
    <property type="component" value="Unassembled WGS sequence"/>
</dbReference>
<feature type="region of interest" description="Disordered" evidence="2">
    <location>
        <begin position="158"/>
        <end position="177"/>
    </location>
</feature>
<feature type="compositionally biased region" description="Basic and acidic residues" evidence="2">
    <location>
        <begin position="81"/>
        <end position="92"/>
    </location>
</feature>
<feature type="region of interest" description="Disordered" evidence="2">
    <location>
        <begin position="79"/>
        <end position="107"/>
    </location>
</feature>
<feature type="compositionally biased region" description="Polar residues" evidence="2">
    <location>
        <begin position="162"/>
        <end position="173"/>
    </location>
</feature>
<keyword evidence="5" id="KW-1185">Reference proteome</keyword>
<dbReference type="PANTHER" id="PTHR34562:SF8">
    <property type="entry name" value="WPP DOMAIN-INTERACTING PROTEIN 1"/>
    <property type="match status" value="1"/>
</dbReference>
<evidence type="ECO:0000256" key="3">
    <source>
        <dbReference type="SAM" id="Phobius"/>
    </source>
</evidence>
<protein>
    <submittedName>
        <fullName evidence="4">WPP domain-interacting protein 2-like</fullName>
    </submittedName>
</protein>